<evidence type="ECO:0000313" key="3">
    <source>
        <dbReference type="Proteomes" id="UP000822688"/>
    </source>
</evidence>
<keyword evidence="3" id="KW-1185">Reference proteome</keyword>
<name>A0A8T0I2Q2_CERPU</name>
<dbReference type="EMBL" id="CM026425">
    <property type="protein sequence ID" value="KAG0577750.1"/>
    <property type="molecule type" value="Genomic_DNA"/>
</dbReference>
<feature type="coiled-coil region" evidence="1">
    <location>
        <begin position="112"/>
        <end position="168"/>
    </location>
</feature>
<evidence type="ECO:0000313" key="2">
    <source>
        <dbReference type="EMBL" id="KAG0577750.1"/>
    </source>
</evidence>
<keyword evidence="1" id="KW-0175">Coiled coil</keyword>
<dbReference type="AlphaFoldDB" id="A0A8T0I2Q2"/>
<sequence>MLQRPGKLVGKGTCKSSRDHRMWKALGSKGLCEIEEIGKEEAFIKMMQSLERFMRSHPEVWSEPSVQHLLVEIADTQYARSENSEAEERLHTVIMRMLFPMAKIMEAEQGSMKIEKLKMQEATLALQRVQEECHHALLNLTMQHNTSAKDLEELGKALEANRLAAEEAGRKLAERENQIHLMVQQQRDLVVRLVCGGPSEFIKWAREEIESQGLGDLDKELEQSWWPFTRVPDHSDDEKMLMDLMPDPECSITISSKEEGSTCQTPNQDVYKDTDKAPFAVTSVKNLSTKVLYLMVTETFRQVEESYRSVRGPLSLPSAVAGFWMGLAGRMTCLAIVTLFPQVMQKISTTSETTEV</sequence>
<evidence type="ECO:0000256" key="1">
    <source>
        <dbReference type="SAM" id="Coils"/>
    </source>
</evidence>
<reference evidence="2" key="1">
    <citation type="submission" date="2020-06" db="EMBL/GenBank/DDBJ databases">
        <title>WGS assembly of Ceratodon purpureus strain R40.</title>
        <authorList>
            <person name="Carey S.B."/>
            <person name="Jenkins J."/>
            <person name="Shu S."/>
            <person name="Lovell J.T."/>
            <person name="Sreedasyam A."/>
            <person name="Maumus F."/>
            <person name="Tiley G.P."/>
            <person name="Fernandez-Pozo N."/>
            <person name="Barry K."/>
            <person name="Chen C."/>
            <person name="Wang M."/>
            <person name="Lipzen A."/>
            <person name="Daum C."/>
            <person name="Saski C.A."/>
            <person name="Payton A.C."/>
            <person name="Mcbreen J.C."/>
            <person name="Conrad R.E."/>
            <person name="Kollar L.M."/>
            <person name="Olsson S."/>
            <person name="Huttunen S."/>
            <person name="Landis J.B."/>
            <person name="Wickett N.J."/>
            <person name="Johnson M.G."/>
            <person name="Rensing S.A."/>
            <person name="Grimwood J."/>
            <person name="Schmutz J."/>
            <person name="Mcdaniel S.F."/>
        </authorList>
    </citation>
    <scope>NUCLEOTIDE SEQUENCE</scope>
    <source>
        <strain evidence="2">R40</strain>
    </source>
</reference>
<protein>
    <submittedName>
        <fullName evidence="2">Uncharacterized protein</fullName>
    </submittedName>
</protein>
<dbReference type="Proteomes" id="UP000822688">
    <property type="component" value="Chromosome 5"/>
</dbReference>
<proteinExistence type="predicted"/>
<comment type="caution">
    <text evidence="2">The sequence shown here is derived from an EMBL/GenBank/DDBJ whole genome shotgun (WGS) entry which is preliminary data.</text>
</comment>
<accession>A0A8T0I2Q2</accession>
<dbReference type="OrthoDB" id="1887117at2759"/>
<organism evidence="2 3">
    <name type="scientific">Ceratodon purpureus</name>
    <name type="common">Fire moss</name>
    <name type="synonym">Dicranum purpureum</name>
    <dbReference type="NCBI Taxonomy" id="3225"/>
    <lineage>
        <taxon>Eukaryota</taxon>
        <taxon>Viridiplantae</taxon>
        <taxon>Streptophyta</taxon>
        <taxon>Embryophyta</taxon>
        <taxon>Bryophyta</taxon>
        <taxon>Bryophytina</taxon>
        <taxon>Bryopsida</taxon>
        <taxon>Dicranidae</taxon>
        <taxon>Pseudoditrichales</taxon>
        <taxon>Ditrichaceae</taxon>
        <taxon>Ceratodon</taxon>
    </lineage>
</organism>
<gene>
    <name evidence="2" type="ORF">KC19_5G178300</name>
</gene>